<accession>A0A0B5ERK3</accession>
<reference evidence="2 3" key="1">
    <citation type="submission" date="2015-01" db="EMBL/GenBank/DDBJ databases">
        <title>Enhanced salinomycin production by adjusting the supply of polyketide extender units in Streptomyce albus DSM 41398.</title>
        <authorList>
            <person name="Lu C."/>
        </authorList>
    </citation>
    <scope>NUCLEOTIDE SEQUENCE [LARGE SCALE GENOMIC DNA]</scope>
    <source>
        <strain evidence="3">ATCC 21838 / DSM 41398 / FERM P-419 / JCM 4703 / NBRC 107858</strain>
    </source>
</reference>
<evidence type="ECO:0000256" key="1">
    <source>
        <dbReference type="SAM" id="MobiDB-lite"/>
    </source>
</evidence>
<protein>
    <submittedName>
        <fullName evidence="2">Uncharacterized protein</fullName>
    </submittedName>
</protein>
<sequence length="38" mass="3786">MALRPSTSSAPDTLTPGLPAKTTSSALKTTSSASRSHA</sequence>
<dbReference type="KEGG" id="sals:SLNWT_3888"/>
<proteinExistence type="predicted"/>
<organism evidence="2 3">
    <name type="scientific">Streptomyces albus (strain ATCC 21838 / DSM 41398 / FERM P-419 / JCM 4703 / NBRC 107858)</name>
    <dbReference type="NCBI Taxonomy" id="1081613"/>
    <lineage>
        <taxon>Bacteria</taxon>
        <taxon>Bacillati</taxon>
        <taxon>Actinomycetota</taxon>
        <taxon>Actinomycetes</taxon>
        <taxon>Kitasatosporales</taxon>
        <taxon>Streptomycetaceae</taxon>
        <taxon>Streptomyces</taxon>
    </lineage>
</organism>
<dbReference type="EMBL" id="CP010519">
    <property type="protein sequence ID" value="AJE84264.1"/>
    <property type="molecule type" value="Genomic_DNA"/>
</dbReference>
<dbReference type="AlphaFoldDB" id="A0A0B5ERK3"/>
<feature type="region of interest" description="Disordered" evidence="1">
    <location>
        <begin position="1"/>
        <end position="38"/>
    </location>
</feature>
<evidence type="ECO:0000313" key="3">
    <source>
        <dbReference type="Proteomes" id="UP000031523"/>
    </source>
</evidence>
<name>A0A0B5ERK3_STRA4</name>
<feature type="compositionally biased region" description="Polar residues" evidence="1">
    <location>
        <begin position="1"/>
        <end position="12"/>
    </location>
</feature>
<dbReference type="Proteomes" id="UP000031523">
    <property type="component" value="Chromosome"/>
</dbReference>
<keyword evidence="3" id="KW-1185">Reference proteome</keyword>
<feature type="compositionally biased region" description="Low complexity" evidence="1">
    <location>
        <begin position="20"/>
        <end position="38"/>
    </location>
</feature>
<evidence type="ECO:0000313" key="2">
    <source>
        <dbReference type="EMBL" id="AJE84264.1"/>
    </source>
</evidence>
<gene>
    <name evidence="2" type="ORF">SLNWT_3888</name>
</gene>